<name>A0A927EC62_9HYPH</name>
<comment type="similarity">
    <text evidence="1">Belongs to the BtpA family.</text>
</comment>
<proteinExistence type="inferred from homology"/>
<dbReference type="RefSeq" id="WP_191125416.1">
    <property type="nucleotide sequence ID" value="NZ_JACXWY010000016.1"/>
</dbReference>
<protein>
    <submittedName>
        <fullName evidence="2">Phosphoric monoester hydrolase</fullName>
    </submittedName>
</protein>
<dbReference type="EMBL" id="JACXWY010000016">
    <property type="protein sequence ID" value="MBD3848222.1"/>
    <property type="molecule type" value="Genomic_DNA"/>
</dbReference>
<dbReference type="InterPro" id="IPR011060">
    <property type="entry name" value="RibuloseP-bd_barrel"/>
</dbReference>
<sequence length="263" mass="28047">MTSLRLFSARPLVIAALHLPDFGRLRDKSMAWLEDYVVTNARVFAQAGIPYVKLQDQTREAGAMQPSSLAMTAALGRLLKAELPGLGLGIIVEAHDPVASLSIAHATGADFVRLKVFVGQAMTAQGLRSGMGAQAMAFRTALGRDDIAILADVHDRTAVPMSSETAEFAAEWAQKTGADGLILTGADWADSLARIRKAHETGIKRPILLGGSVTEGNVREALSICDGVVVSTALMRKDAAPTDILRWDVDRARRFMDAARAGA</sequence>
<evidence type="ECO:0000313" key="2">
    <source>
        <dbReference type="EMBL" id="MBD3848222.1"/>
    </source>
</evidence>
<dbReference type="GO" id="GO:0016787">
    <property type="term" value="F:hydrolase activity"/>
    <property type="evidence" value="ECO:0007669"/>
    <property type="project" value="UniProtKB-KW"/>
</dbReference>
<keyword evidence="2" id="KW-0378">Hydrolase</keyword>
<dbReference type="PANTHER" id="PTHR21381">
    <property type="entry name" value="ZGC:162297"/>
    <property type="match status" value="1"/>
</dbReference>
<dbReference type="Proteomes" id="UP000619295">
    <property type="component" value="Unassembled WGS sequence"/>
</dbReference>
<dbReference type="AlphaFoldDB" id="A0A927EC62"/>
<gene>
    <name evidence="2" type="ORF">IED13_21200</name>
</gene>
<keyword evidence="3" id="KW-1185">Reference proteome</keyword>
<accession>A0A927EC62</accession>
<dbReference type="PIRSF" id="PIRSF005956">
    <property type="entry name" value="BtpA"/>
    <property type="match status" value="1"/>
</dbReference>
<dbReference type="PANTHER" id="PTHR21381:SF3">
    <property type="entry name" value="SGC REGION PROTEIN SGCQ-RELATED"/>
    <property type="match status" value="1"/>
</dbReference>
<organism evidence="2 3">
    <name type="scientific">Bosea spartocytisi</name>
    <dbReference type="NCBI Taxonomy" id="2773451"/>
    <lineage>
        <taxon>Bacteria</taxon>
        <taxon>Pseudomonadati</taxon>
        <taxon>Pseudomonadota</taxon>
        <taxon>Alphaproteobacteria</taxon>
        <taxon>Hyphomicrobiales</taxon>
        <taxon>Boseaceae</taxon>
        <taxon>Bosea</taxon>
    </lineage>
</organism>
<comment type="caution">
    <text evidence="2">The sequence shown here is derived from an EMBL/GenBank/DDBJ whole genome shotgun (WGS) entry which is preliminary data.</text>
</comment>
<dbReference type="InterPro" id="IPR005137">
    <property type="entry name" value="BtpA"/>
</dbReference>
<evidence type="ECO:0000256" key="1">
    <source>
        <dbReference type="ARBA" id="ARBA00006007"/>
    </source>
</evidence>
<evidence type="ECO:0000313" key="3">
    <source>
        <dbReference type="Proteomes" id="UP000619295"/>
    </source>
</evidence>
<dbReference type="Gene3D" id="3.20.20.70">
    <property type="entry name" value="Aldolase class I"/>
    <property type="match status" value="1"/>
</dbReference>
<dbReference type="InterPro" id="IPR013785">
    <property type="entry name" value="Aldolase_TIM"/>
</dbReference>
<dbReference type="Pfam" id="PF03437">
    <property type="entry name" value="BtpA"/>
    <property type="match status" value="1"/>
</dbReference>
<dbReference type="SUPFAM" id="SSF51366">
    <property type="entry name" value="Ribulose-phoshate binding barrel"/>
    <property type="match status" value="1"/>
</dbReference>
<reference evidence="2" key="1">
    <citation type="submission" date="2020-09" db="EMBL/GenBank/DDBJ databases">
        <title>Bosea spartocytisi sp. nov. a root nodule endophyte of Spartocytisus supranubius in the high mountain ecosystem fo the Teide National Park (Canary Islands, Spain).</title>
        <authorList>
            <person name="Pulido-Suarez L."/>
            <person name="Peix A."/>
            <person name="Igual J.M."/>
            <person name="Socas-Perez N."/>
            <person name="Velazquez E."/>
            <person name="Flores-Felix J.D."/>
            <person name="Leon-Barrios M."/>
        </authorList>
    </citation>
    <scope>NUCLEOTIDE SEQUENCE</scope>
    <source>
        <strain evidence="2">SSUT16</strain>
    </source>
</reference>